<sequence>MAMYIIYKKIRALHFGLLLDAGYNYLNKHIPRELVNFIYYKISKIVSNLLTPVRARWKIEKTEPDPFPGQLNLGFD</sequence>
<reference evidence="1" key="1">
    <citation type="submission" date="2018-06" db="EMBL/GenBank/DDBJ databases">
        <authorList>
            <person name="Zhirakovskaya E."/>
        </authorList>
    </citation>
    <scope>NUCLEOTIDE SEQUENCE</scope>
</reference>
<evidence type="ECO:0000313" key="1">
    <source>
        <dbReference type="EMBL" id="VAW11160.1"/>
    </source>
</evidence>
<dbReference type="EMBL" id="UOEL01000050">
    <property type="protein sequence ID" value="VAW11160.1"/>
    <property type="molecule type" value="Genomic_DNA"/>
</dbReference>
<organism evidence="1">
    <name type="scientific">hydrothermal vent metagenome</name>
    <dbReference type="NCBI Taxonomy" id="652676"/>
    <lineage>
        <taxon>unclassified sequences</taxon>
        <taxon>metagenomes</taxon>
        <taxon>ecological metagenomes</taxon>
    </lineage>
</organism>
<gene>
    <name evidence="1" type="ORF">MNBD_BACTEROID03-900</name>
</gene>
<dbReference type="AlphaFoldDB" id="A0A3B0T2J3"/>
<proteinExistence type="predicted"/>
<name>A0A3B0T2J3_9ZZZZ</name>
<accession>A0A3B0T2J3</accession>
<protein>
    <submittedName>
        <fullName evidence="1">Uncharacterized protein</fullName>
    </submittedName>
</protein>